<protein>
    <submittedName>
        <fullName evidence="1">Uncharacterized protein</fullName>
    </submittedName>
</protein>
<proteinExistence type="predicted"/>
<dbReference type="Proteomes" id="UP000018144">
    <property type="component" value="Unassembled WGS sequence"/>
</dbReference>
<evidence type="ECO:0000313" key="2">
    <source>
        <dbReference type="Proteomes" id="UP000018144"/>
    </source>
</evidence>
<sequence>MTLLIQSPILVLYSCSLLSLAALSLFCALARKLGLHIENQIPKSRTAVKYD</sequence>
<evidence type="ECO:0000313" key="1">
    <source>
        <dbReference type="EMBL" id="CCX11694.1"/>
    </source>
</evidence>
<organism evidence="1 2">
    <name type="scientific">Pyronema omphalodes (strain CBS 100304)</name>
    <name type="common">Pyronema confluens</name>
    <dbReference type="NCBI Taxonomy" id="1076935"/>
    <lineage>
        <taxon>Eukaryota</taxon>
        <taxon>Fungi</taxon>
        <taxon>Dikarya</taxon>
        <taxon>Ascomycota</taxon>
        <taxon>Pezizomycotina</taxon>
        <taxon>Pezizomycetes</taxon>
        <taxon>Pezizales</taxon>
        <taxon>Pyronemataceae</taxon>
        <taxon>Pyronema</taxon>
    </lineage>
</organism>
<reference evidence="1 2" key="1">
    <citation type="journal article" date="2013" name="PLoS Genet.">
        <title>The genome and development-dependent transcriptomes of Pyronema confluens: a window into fungal evolution.</title>
        <authorList>
            <person name="Traeger S."/>
            <person name="Altegoer F."/>
            <person name="Freitag M."/>
            <person name="Gabaldon T."/>
            <person name="Kempken F."/>
            <person name="Kumar A."/>
            <person name="Marcet-Houben M."/>
            <person name="Poggeler S."/>
            <person name="Stajich J.E."/>
            <person name="Nowrousian M."/>
        </authorList>
    </citation>
    <scope>NUCLEOTIDE SEQUENCE [LARGE SCALE GENOMIC DNA]</scope>
    <source>
        <strain evidence="2">CBS 100304</strain>
        <tissue evidence="1">Vegetative mycelium</tissue>
    </source>
</reference>
<dbReference type="AlphaFoldDB" id="U4L474"/>
<accession>U4L474</accession>
<name>U4L474_PYROM</name>
<dbReference type="EMBL" id="HF935630">
    <property type="protein sequence ID" value="CCX11694.1"/>
    <property type="molecule type" value="Genomic_DNA"/>
</dbReference>
<gene>
    <name evidence="1" type="ORF">PCON_11288</name>
</gene>
<keyword evidence="2" id="KW-1185">Reference proteome</keyword>